<feature type="chain" id="PRO_5047323547" description="Lipoprotein" evidence="2">
    <location>
        <begin position="20"/>
        <end position="65"/>
    </location>
</feature>
<evidence type="ECO:0008006" key="5">
    <source>
        <dbReference type="Google" id="ProtNLM"/>
    </source>
</evidence>
<dbReference type="PROSITE" id="PS51257">
    <property type="entry name" value="PROKAR_LIPOPROTEIN"/>
    <property type="match status" value="1"/>
</dbReference>
<dbReference type="Proteomes" id="UP001224392">
    <property type="component" value="Unassembled WGS sequence"/>
</dbReference>
<keyword evidence="2" id="KW-0732">Signal</keyword>
<accession>A0ABQ6M2C7</accession>
<feature type="compositionally biased region" description="Basic and acidic residues" evidence="1">
    <location>
        <begin position="26"/>
        <end position="41"/>
    </location>
</feature>
<name>A0ABQ6M2C7_9GAMM</name>
<evidence type="ECO:0000313" key="4">
    <source>
        <dbReference type="Proteomes" id="UP001224392"/>
    </source>
</evidence>
<dbReference type="RefSeq" id="WP_285765109.1">
    <property type="nucleotide sequence ID" value="NZ_BSYJ01000006.1"/>
</dbReference>
<proteinExistence type="predicted"/>
<reference evidence="3 4" key="1">
    <citation type="submission" date="2023-04" db="EMBL/GenBank/DDBJ databases">
        <title>Marinobulbifer ophiurae gen. nov., sp. Nov., isolate from tissue of brittle star Ophioplocus japonicus.</title>
        <authorList>
            <person name="Kawano K."/>
            <person name="Sawayama S."/>
            <person name="Nakagawa S."/>
        </authorList>
    </citation>
    <scope>NUCLEOTIDE SEQUENCE [LARGE SCALE GENOMIC DNA]</scope>
    <source>
        <strain evidence="3 4">NKW57</strain>
    </source>
</reference>
<feature type="region of interest" description="Disordered" evidence="1">
    <location>
        <begin position="23"/>
        <end position="65"/>
    </location>
</feature>
<feature type="signal peptide" evidence="2">
    <location>
        <begin position="1"/>
        <end position="19"/>
    </location>
</feature>
<organism evidence="3 4">
    <name type="scientific">Biformimicrobium ophioploci</name>
    <dbReference type="NCBI Taxonomy" id="3036711"/>
    <lineage>
        <taxon>Bacteria</taxon>
        <taxon>Pseudomonadati</taxon>
        <taxon>Pseudomonadota</taxon>
        <taxon>Gammaproteobacteria</taxon>
        <taxon>Cellvibrionales</taxon>
        <taxon>Microbulbiferaceae</taxon>
        <taxon>Biformimicrobium</taxon>
    </lineage>
</organism>
<protein>
    <recommendedName>
        <fullName evidence="5">Lipoprotein</fullName>
    </recommendedName>
</protein>
<sequence>MTARILLAAFGFAAVIACADEPVTPEEPRINRHGEEAELPRKRCHKRPDRQQSPAAPPRHPRWIA</sequence>
<evidence type="ECO:0000256" key="2">
    <source>
        <dbReference type="SAM" id="SignalP"/>
    </source>
</evidence>
<gene>
    <name evidence="3" type="ORF">MNKW57_28210</name>
</gene>
<dbReference type="EMBL" id="BSYJ01000006">
    <property type="protein sequence ID" value="GMG88500.1"/>
    <property type="molecule type" value="Genomic_DNA"/>
</dbReference>
<evidence type="ECO:0000256" key="1">
    <source>
        <dbReference type="SAM" id="MobiDB-lite"/>
    </source>
</evidence>
<evidence type="ECO:0000313" key="3">
    <source>
        <dbReference type="EMBL" id="GMG88500.1"/>
    </source>
</evidence>
<keyword evidence="4" id="KW-1185">Reference proteome</keyword>
<comment type="caution">
    <text evidence="3">The sequence shown here is derived from an EMBL/GenBank/DDBJ whole genome shotgun (WGS) entry which is preliminary data.</text>
</comment>